<feature type="transmembrane region" description="Helical" evidence="12">
    <location>
        <begin position="332"/>
        <end position="351"/>
    </location>
</feature>
<evidence type="ECO:0000256" key="9">
    <source>
        <dbReference type="ARBA" id="ARBA00023136"/>
    </source>
</evidence>
<evidence type="ECO:0000256" key="6">
    <source>
        <dbReference type="ARBA" id="ARBA00022989"/>
    </source>
</evidence>
<dbReference type="Proteomes" id="UP001107558">
    <property type="component" value="Chromosome 3"/>
</dbReference>
<evidence type="ECO:0000256" key="8">
    <source>
        <dbReference type="ARBA" id="ARBA00023065"/>
    </source>
</evidence>
<comment type="similarity">
    <text evidence="2 11">Belongs to the sodium:solute symporter (SSF) (TC 2.A.21) family.</text>
</comment>
<gene>
    <name evidence="13" type="ORF">PVAND_001470</name>
</gene>
<keyword evidence="14" id="KW-1185">Reference proteome</keyword>
<evidence type="ECO:0000256" key="2">
    <source>
        <dbReference type="ARBA" id="ARBA00006434"/>
    </source>
</evidence>
<comment type="subcellular location">
    <subcellularLocation>
        <location evidence="1">Cell membrane</location>
        <topology evidence="1">Multi-pass membrane protein</topology>
    </subcellularLocation>
</comment>
<organism evidence="13 14">
    <name type="scientific">Polypedilum vanderplanki</name>
    <name type="common">Sleeping chironomid midge</name>
    <dbReference type="NCBI Taxonomy" id="319348"/>
    <lineage>
        <taxon>Eukaryota</taxon>
        <taxon>Metazoa</taxon>
        <taxon>Ecdysozoa</taxon>
        <taxon>Arthropoda</taxon>
        <taxon>Hexapoda</taxon>
        <taxon>Insecta</taxon>
        <taxon>Pterygota</taxon>
        <taxon>Neoptera</taxon>
        <taxon>Endopterygota</taxon>
        <taxon>Diptera</taxon>
        <taxon>Nematocera</taxon>
        <taxon>Chironomoidea</taxon>
        <taxon>Chironomidae</taxon>
        <taxon>Chironominae</taxon>
        <taxon>Polypedilum</taxon>
        <taxon>Polypedilum</taxon>
    </lineage>
</organism>
<evidence type="ECO:0000256" key="12">
    <source>
        <dbReference type="SAM" id="Phobius"/>
    </source>
</evidence>
<protein>
    <recommendedName>
        <fullName evidence="15">Sodium/solute symporter</fullName>
    </recommendedName>
</protein>
<reference evidence="13" key="1">
    <citation type="submission" date="2021-03" db="EMBL/GenBank/DDBJ databases">
        <title>Chromosome level genome of the anhydrobiotic midge Polypedilum vanderplanki.</title>
        <authorList>
            <person name="Yoshida Y."/>
            <person name="Kikawada T."/>
            <person name="Gusev O."/>
        </authorList>
    </citation>
    <scope>NUCLEOTIDE SEQUENCE</scope>
    <source>
        <strain evidence="13">NIAS01</strain>
        <tissue evidence="13">Whole body or cell culture</tissue>
    </source>
</reference>
<dbReference type="GO" id="GO:0006814">
    <property type="term" value="P:sodium ion transport"/>
    <property type="evidence" value="ECO:0007669"/>
    <property type="project" value="UniProtKB-KW"/>
</dbReference>
<keyword evidence="10" id="KW-0739">Sodium transport</keyword>
<dbReference type="GO" id="GO:0005886">
    <property type="term" value="C:plasma membrane"/>
    <property type="evidence" value="ECO:0007669"/>
    <property type="project" value="UniProtKB-SubCell"/>
</dbReference>
<evidence type="ECO:0000313" key="13">
    <source>
        <dbReference type="EMBL" id="KAG5671264.1"/>
    </source>
</evidence>
<name>A0A9J6BNI0_POLVA</name>
<feature type="transmembrane region" description="Helical" evidence="12">
    <location>
        <begin position="283"/>
        <end position="304"/>
    </location>
</feature>
<dbReference type="CDD" id="cd11492">
    <property type="entry name" value="SLC5sbd_NIS-SMVT"/>
    <property type="match status" value="1"/>
</dbReference>
<evidence type="ECO:0000256" key="5">
    <source>
        <dbReference type="ARBA" id="ARBA00022692"/>
    </source>
</evidence>
<dbReference type="Gene3D" id="1.20.1730.10">
    <property type="entry name" value="Sodium/glucose cotransporter"/>
    <property type="match status" value="1"/>
</dbReference>
<feature type="transmembrane region" description="Helical" evidence="12">
    <location>
        <begin position="542"/>
        <end position="565"/>
    </location>
</feature>
<keyword evidence="4" id="KW-1003">Cell membrane</keyword>
<keyword evidence="5 12" id="KW-0812">Transmembrane</keyword>
<feature type="transmembrane region" description="Helical" evidence="12">
    <location>
        <begin position="190"/>
        <end position="213"/>
    </location>
</feature>
<evidence type="ECO:0000256" key="1">
    <source>
        <dbReference type="ARBA" id="ARBA00004651"/>
    </source>
</evidence>
<dbReference type="GO" id="GO:0015293">
    <property type="term" value="F:symporter activity"/>
    <property type="evidence" value="ECO:0007669"/>
    <property type="project" value="TreeGrafter"/>
</dbReference>
<keyword evidence="9 12" id="KW-0472">Membrane</keyword>
<dbReference type="NCBIfam" id="TIGR00813">
    <property type="entry name" value="sss"/>
    <property type="match status" value="1"/>
</dbReference>
<feature type="transmembrane region" description="Helical" evidence="12">
    <location>
        <begin position="416"/>
        <end position="437"/>
    </location>
</feature>
<dbReference type="InterPro" id="IPR051163">
    <property type="entry name" value="Sodium:Solute_Symporter_SSF"/>
</dbReference>
<evidence type="ECO:0000256" key="11">
    <source>
        <dbReference type="RuleBase" id="RU362091"/>
    </source>
</evidence>
<feature type="transmembrane region" description="Helical" evidence="12">
    <location>
        <begin position="12"/>
        <end position="31"/>
    </location>
</feature>
<feature type="transmembrane region" description="Helical" evidence="12">
    <location>
        <begin position="153"/>
        <end position="178"/>
    </location>
</feature>
<feature type="transmembrane region" description="Helical" evidence="12">
    <location>
        <begin position="93"/>
        <end position="114"/>
    </location>
</feature>
<keyword evidence="3" id="KW-0813">Transport</keyword>
<dbReference type="PROSITE" id="PS50283">
    <property type="entry name" value="NA_SOLUT_SYMP_3"/>
    <property type="match status" value="1"/>
</dbReference>
<keyword evidence="8" id="KW-0406">Ion transport</keyword>
<evidence type="ECO:0000256" key="10">
    <source>
        <dbReference type="ARBA" id="ARBA00023201"/>
    </source>
</evidence>
<dbReference type="PANTHER" id="PTHR42985">
    <property type="entry name" value="SODIUM-COUPLED MONOCARBOXYLATE TRANSPORTER"/>
    <property type="match status" value="1"/>
</dbReference>
<dbReference type="EMBL" id="JADBJN010000003">
    <property type="protein sequence ID" value="KAG5671264.1"/>
    <property type="molecule type" value="Genomic_DNA"/>
</dbReference>
<feature type="transmembrane region" description="Helical" evidence="12">
    <location>
        <begin position="385"/>
        <end position="404"/>
    </location>
</feature>
<dbReference type="InterPro" id="IPR001734">
    <property type="entry name" value="Na/solute_symporter"/>
</dbReference>
<dbReference type="PANTHER" id="PTHR42985:SF2">
    <property type="entry name" value="SODIUM-DEPENDENT MULTIVITAMIN TRANSPORTER"/>
    <property type="match status" value="1"/>
</dbReference>
<proteinExistence type="inferred from homology"/>
<feature type="transmembrane region" description="Helical" evidence="12">
    <location>
        <begin position="444"/>
        <end position="464"/>
    </location>
</feature>
<sequence length="668" mass="74488">MAKNIYYLLSDYLIFIIIVVVTTVIPLWSRFFGKKKTRTKADYVFAAGAVSVFSMMLSIARGTLGVRSFLGFPSEMFYRGAGMWETLYGMVNAYPIVAFVFILVYFNLGITSVYQYIELRFKSRFVRCLASGTYIFRSILNLGVTVFTPTVALYTIIGIPIWVSLLAITIISIIFNLLGGLKAAITADVIQVLVTIIVSAVIIIHSTILAGGIENVYKENRDSGRLNFFNFTGDMTVRVDTTSAWIGQLFMSLSLFGCQQNFVQRYLSMKSIKQVTKMLMSNIPVIIVLFSLSWVVGMGIYSVYSECDPLKSGFTKSADAILPFYVEDKYSFIPGLMGVFLSTLFNSALILNVSNLNSLATVTWEDFLSNLPQFKGMPDKKQLQIIKFIGSIYGLMIMGVGFLVQLLSGVIESAQLMTSATSGPLLGVFILAILVPFANWKGAASGMIVSHIVILFVTFGHLSVDKSSQFLETSIEGCTNNSFSSDIVRPTGSMLLQLSQHKPIVVDRWLRNSTSTIVPNVATATQTSIMDTFLNDIFSISYMYYSCFGTLITVAVGCIVSLLTMSKNDAYDSKYIHPMIYKFTKLIPGSSRLFSDEYDTNQIKTSTLKESPKELKNDHDNFAFDMKSEDIKNKVDEMNNLKFKSNILSELSKQPSTQNEKYKKLEEV</sequence>
<feature type="transmembrane region" description="Helical" evidence="12">
    <location>
        <begin position="126"/>
        <end position="147"/>
    </location>
</feature>
<keyword evidence="7" id="KW-0915">Sodium</keyword>
<evidence type="ECO:0000313" key="14">
    <source>
        <dbReference type="Proteomes" id="UP001107558"/>
    </source>
</evidence>
<accession>A0A9J6BNI0</accession>
<dbReference type="OrthoDB" id="6132759at2759"/>
<dbReference type="Pfam" id="PF00474">
    <property type="entry name" value="SSF"/>
    <property type="match status" value="1"/>
</dbReference>
<evidence type="ECO:0000256" key="3">
    <source>
        <dbReference type="ARBA" id="ARBA00022448"/>
    </source>
</evidence>
<comment type="caution">
    <text evidence="13">The sequence shown here is derived from an EMBL/GenBank/DDBJ whole genome shotgun (WGS) entry which is preliminary data.</text>
</comment>
<keyword evidence="6 12" id="KW-1133">Transmembrane helix</keyword>
<evidence type="ECO:0008006" key="15">
    <source>
        <dbReference type="Google" id="ProtNLM"/>
    </source>
</evidence>
<dbReference type="InterPro" id="IPR038377">
    <property type="entry name" value="Na/Glc_symporter_sf"/>
</dbReference>
<evidence type="ECO:0000256" key="7">
    <source>
        <dbReference type="ARBA" id="ARBA00023053"/>
    </source>
</evidence>
<dbReference type="AlphaFoldDB" id="A0A9J6BNI0"/>
<evidence type="ECO:0000256" key="4">
    <source>
        <dbReference type="ARBA" id="ARBA00022475"/>
    </source>
</evidence>
<feature type="transmembrane region" description="Helical" evidence="12">
    <location>
        <begin position="245"/>
        <end position="263"/>
    </location>
</feature>
<feature type="transmembrane region" description="Helical" evidence="12">
    <location>
        <begin position="43"/>
        <end position="64"/>
    </location>
</feature>